<accession>A0A9Q0KT92</accession>
<dbReference type="EMBL" id="JAMYWD010000003">
    <property type="protein sequence ID" value="KAJ4976413.1"/>
    <property type="molecule type" value="Genomic_DNA"/>
</dbReference>
<evidence type="ECO:0000256" key="1">
    <source>
        <dbReference type="SAM" id="MobiDB-lite"/>
    </source>
</evidence>
<feature type="region of interest" description="Disordered" evidence="1">
    <location>
        <begin position="96"/>
        <end position="116"/>
    </location>
</feature>
<comment type="caution">
    <text evidence="2">The sequence shown here is derived from an EMBL/GenBank/DDBJ whole genome shotgun (WGS) entry which is preliminary data.</text>
</comment>
<organism evidence="2 3">
    <name type="scientific">Protea cynaroides</name>
    <dbReference type="NCBI Taxonomy" id="273540"/>
    <lineage>
        <taxon>Eukaryota</taxon>
        <taxon>Viridiplantae</taxon>
        <taxon>Streptophyta</taxon>
        <taxon>Embryophyta</taxon>
        <taxon>Tracheophyta</taxon>
        <taxon>Spermatophyta</taxon>
        <taxon>Magnoliopsida</taxon>
        <taxon>Proteales</taxon>
        <taxon>Proteaceae</taxon>
        <taxon>Protea</taxon>
    </lineage>
</organism>
<evidence type="ECO:0000313" key="3">
    <source>
        <dbReference type="Proteomes" id="UP001141806"/>
    </source>
</evidence>
<dbReference type="AlphaFoldDB" id="A0A9Q0KT92"/>
<dbReference type="Proteomes" id="UP001141806">
    <property type="component" value="Unassembled WGS sequence"/>
</dbReference>
<proteinExistence type="predicted"/>
<gene>
    <name evidence="2" type="ORF">NE237_001519</name>
</gene>
<reference evidence="2" key="1">
    <citation type="journal article" date="2023" name="Plant J.">
        <title>The genome of the king protea, Protea cynaroides.</title>
        <authorList>
            <person name="Chang J."/>
            <person name="Duong T.A."/>
            <person name="Schoeman C."/>
            <person name="Ma X."/>
            <person name="Roodt D."/>
            <person name="Barker N."/>
            <person name="Li Z."/>
            <person name="Van de Peer Y."/>
            <person name="Mizrachi E."/>
        </authorList>
    </citation>
    <scope>NUCLEOTIDE SEQUENCE</scope>
    <source>
        <tissue evidence="2">Young leaves</tissue>
    </source>
</reference>
<sequence length="179" mass="19843">MGWGAEISLIVGGRSGPCEWSHHRMKNTKLGIKSHLFIHAQQARQTHCSLYPTSVPCTNVPTPVSPKFKLFKHFAILSVDLLGLFVRPLLGSRGKECHGQHRSQPMGRMEPASMGSKEAGLPVIPRKFIGIIMIGTTLTNTSAATESVYSKRNYSKKKGGLPRLRRLHVVFLPTWTIDC</sequence>
<name>A0A9Q0KT92_9MAGN</name>
<keyword evidence="3" id="KW-1185">Reference proteome</keyword>
<evidence type="ECO:0000313" key="2">
    <source>
        <dbReference type="EMBL" id="KAJ4976413.1"/>
    </source>
</evidence>
<protein>
    <submittedName>
        <fullName evidence="2">Uncharacterized protein</fullName>
    </submittedName>
</protein>